<dbReference type="InterPro" id="IPR045556">
    <property type="entry name" value="DUF6351"/>
</dbReference>
<protein>
    <recommendedName>
        <fullName evidence="1">DUF6351 domain-containing protein</fullName>
    </recommendedName>
</protein>
<dbReference type="AlphaFoldDB" id="A0A381TKM6"/>
<feature type="domain" description="DUF6351" evidence="1">
    <location>
        <begin position="40"/>
        <end position="707"/>
    </location>
</feature>
<dbReference type="EMBL" id="UINC01004755">
    <property type="protein sequence ID" value="SVA16635.1"/>
    <property type="molecule type" value="Genomic_DNA"/>
</dbReference>
<gene>
    <name evidence="2" type="ORF">METZ01_LOCUS69489</name>
</gene>
<proteinExistence type="predicted"/>
<dbReference type="Pfam" id="PF19878">
    <property type="entry name" value="DUF6351"/>
    <property type="match status" value="1"/>
</dbReference>
<organism evidence="2">
    <name type="scientific">marine metagenome</name>
    <dbReference type="NCBI Taxonomy" id="408172"/>
    <lineage>
        <taxon>unclassified sequences</taxon>
        <taxon>metagenomes</taxon>
        <taxon>ecological metagenomes</taxon>
    </lineage>
</organism>
<accession>A0A381TKM6</accession>
<sequence>MFMSPTLLAIRIPFLLVALAGLVASLGGCSSAETAGVPEVTVLSARSDMVTGGDALIRVDLPSGVPVDRVTVEVEGQDVTTRFREVGGALEGLVVGLKTGANRLAVSAGSGVSVDLYLRNHPVTGPVFSGSQEQPFVCETTEFALPSGETLGLPLDDDCSVERRVDYAYRSTGGGPLKGLPDPTDRPNDLAHTTTLLGKEVPYIVRIETGTINRAIYQIAVLHDPTSDAEPDPWQLPAGWNGRLIYTFGGGCVNGWYRQGARTGGVLDDVMLRQGYAVASSTLNVFGNNCHDLLAAESMMMVKERFVEAFGMPQFTIGWGCSGGSYQNHQIADNYPGLLDGIIPGCSFPDVISGTIPVITDARLLNRYFGETAGLGFSDEERRSVTGFLVLNTMPNVSRNAGRISPTEFCPDVLPDAARYDAETNPKGARCDVYDHAVNVFGRDPETGFARRPLDNVGVQYGLGALNAGVITPAQFLDLNERVGGYDHDGRFSDQRTVADPVALRAAYETGRVTHGGGGLATTPIIDYRGYSDDAERGDVHLRYHSFSMRDRLRRANGHADNHVMLVEDSRYGLYSTASPVAQEALRQMDAWLTALADSGPDEPTAEEVVKAKPADLVDACWSRGDDPVRITEVQKRGSGRCHELFPVPPSPREVAGGPIGGHILKCQLQPVDAAAYEVSFSAEELARLDRIFPTGVCDWTQSGVEQIELLGTWLTFDAT</sequence>
<reference evidence="2" key="1">
    <citation type="submission" date="2018-05" db="EMBL/GenBank/DDBJ databases">
        <authorList>
            <person name="Lanie J.A."/>
            <person name="Ng W.-L."/>
            <person name="Kazmierczak K.M."/>
            <person name="Andrzejewski T.M."/>
            <person name="Davidsen T.M."/>
            <person name="Wayne K.J."/>
            <person name="Tettelin H."/>
            <person name="Glass J.I."/>
            <person name="Rusch D."/>
            <person name="Podicherti R."/>
            <person name="Tsui H.-C.T."/>
            <person name="Winkler M.E."/>
        </authorList>
    </citation>
    <scope>NUCLEOTIDE SEQUENCE</scope>
</reference>
<evidence type="ECO:0000313" key="2">
    <source>
        <dbReference type="EMBL" id="SVA16635.1"/>
    </source>
</evidence>
<name>A0A381TKM6_9ZZZZ</name>
<evidence type="ECO:0000259" key="1">
    <source>
        <dbReference type="Pfam" id="PF19878"/>
    </source>
</evidence>